<dbReference type="AlphaFoldDB" id="A0A4Q2RAZ1"/>
<keyword evidence="4" id="KW-1003">Cell membrane</keyword>
<gene>
    <name evidence="6" type="ORF">D3272_19025</name>
</gene>
<feature type="transmembrane region" description="Helical" evidence="4">
    <location>
        <begin position="83"/>
        <end position="101"/>
    </location>
</feature>
<dbReference type="NCBIfam" id="NF003477">
    <property type="entry name" value="PRK05122.1"/>
    <property type="match status" value="1"/>
</dbReference>
<feature type="transmembrane region" description="Helical" evidence="4">
    <location>
        <begin position="150"/>
        <end position="170"/>
    </location>
</feature>
<reference evidence="6 7" key="1">
    <citation type="submission" date="2018-09" db="EMBL/GenBank/DDBJ databases">
        <authorList>
            <person name="Grouzdev D.S."/>
            <person name="Krutkina M.S."/>
        </authorList>
    </citation>
    <scope>NUCLEOTIDE SEQUENCE [LARGE SCALE GENOMIC DNA]</scope>
    <source>
        <strain evidence="6 7">RmlP001</strain>
    </source>
</reference>
<dbReference type="InterPro" id="IPR020846">
    <property type="entry name" value="MFS_dom"/>
</dbReference>
<dbReference type="PANTHER" id="PTHR23531">
    <property type="entry name" value="QUINOLENE RESISTANCE PROTEIN NORA"/>
    <property type="match status" value="1"/>
</dbReference>
<dbReference type="GO" id="GO:0022857">
    <property type="term" value="F:transmembrane transporter activity"/>
    <property type="evidence" value="ECO:0007669"/>
    <property type="project" value="UniProtKB-UniRule"/>
</dbReference>
<feature type="transmembrane region" description="Helical" evidence="4">
    <location>
        <begin position="176"/>
        <end position="199"/>
    </location>
</feature>
<feature type="transmembrane region" description="Helical" evidence="4">
    <location>
        <begin position="113"/>
        <end position="138"/>
    </location>
</feature>
<comment type="caution">
    <text evidence="6">The sequence shown here is derived from an EMBL/GenBank/DDBJ whole genome shotgun (WGS) entry which is preliminary data.</text>
</comment>
<dbReference type="GO" id="GO:0005886">
    <property type="term" value="C:plasma membrane"/>
    <property type="evidence" value="ECO:0007669"/>
    <property type="project" value="UniProtKB-SubCell"/>
</dbReference>
<keyword evidence="4" id="KW-0997">Cell inner membrane</keyword>
<feature type="transmembrane region" description="Helical" evidence="4">
    <location>
        <begin position="366"/>
        <end position="387"/>
    </location>
</feature>
<dbReference type="Proteomes" id="UP000289411">
    <property type="component" value="Unassembled WGS sequence"/>
</dbReference>
<feature type="transmembrane region" description="Helical" evidence="4">
    <location>
        <begin position="282"/>
        <end position="300"/>
    </location>
</feature>
<sequence length="396" mass="39442">MTTTAHPATTSCTALAGIGPLFPVVFCGYLALGLPLPALALQVHDRLGFSAVAVGWVVGIQSLATVLTRGFAGRLTDTRGPKLGALLGLPLAAVAGLLYLASEAVAGRPGLSLALLLAGRLALGPAESLFLTGTMAWGIARLGPARTGRVMAWQGIGIFGALAVGAPLGLAVMERYGFAAVAAAAALVPFLGLLVALAIAPEAGIPGQRLPFRRVIALIWRQGVGLGLAGVPFAALAAFVSLDYAAHGWTGAGLALSGFGAGYIAMRVFFAHWPDRFGGARVAAASLAVEAIGQAVLWAAPNAGVALVGASLTGIGFSLVFPALGVEATRRVPPQSRGLAVGGFVAFLDLAIGLTGPLAGFLAAGFGFPSVFLAGGAACLLAILTLVGQGGAGRQG</sequence>
<dbReference type="HAMAP" id="MF_02091">
    <property type="entry name" value="MFS_YfcJ"/>
    <property type="match status" value="1"/>
</dbReference>
<keyword evidence="4" id="KW-0813">Transport</keyword>
<comment type="subcellular location">
    <subcellularLocation>
        <location evidence="4">Cell inner membrane</location>
        <topology evidence="4">Multi-pass membrane protein</topology>
    </subcellularLocation>
</comment>
<keyword evidence="2 4" id="KW-1133">Transmembrane helix</keyword>
<reference evidence="6 7" key="2">
    <citation type="submission" date="2019-02" db="EMBL/GenBank/DDBJ databases">
        <title>'Lichenibacterium ramalinii' gen. nov. sp. nov., 'Lichenibacterium minor' gen. nov. sp. nov.</title>
        <authorList>
            <person name="Pankratov T."/>
        </authorList>
    </citation>
    <scope>NUCLEOTIDE SEQUENCE [LARGE SCALE GENOMIC DNA]</scope>
    <source>
        <strain evidence="6 7">RmlP001</strain>
    </source>
</reference>
<keyword evidence="7" id="KW-1185">Reference proteome</keyword>
<name>A0A4Q2RAZ1_9HYPH</name>
<evidence type="ECO:0000256" key="1">
    <source>
        <dbReference type="ARBA" id="ARBA00022692"/>
    </source>
</evidence>
<dbReference type="RefSeq" id="WP_129220801.1">
    <property type="nucleotide sequence ID" value="NZ_QYBC01000017.1"/>
</dbReference>
<proteinExistence type="inferred from homology"/>
<feature type="transmembrane region" description="Helical" evidence="4">
    <location>
        <begin position="306"/>
        <end position="326"/>
    </location>
</feature>
<dbReference type="PANTHER" id="PTHR23531:SF1">
    <property type="entry name" value="QUINOLENE RESISTANCE PROTEIN NORA"/>
    <property type="match status" value="1"/>
</dbReference>
<dbReference type="InterPro" id="IPR011701">
    <property type="entry name" value="MFS"/>
</dbReference>
<dbReference type="SUPFAM" id="SSF103473">
    <property type="entry name" value="MFS general substrate transporter"/>
    <property type="match status" value="1"/>
</dbReference>
<dbReference type="InterPro" id="IPR052714">
    <property type="entry name" value="MFS_Exporter"/>
</dbReference>
<dbReference type="PROSITE" id="PS50850">
    <property type="entry name" value="MFS"/>
    <property type="match status" value="1"/>
</dbReference>
<evidence type="ECO:0000256" key="2">
    <source>
        <dbReference type="ARBA" id="ARBA00022989"/>
    </source>
</evidence>
<keyword evidence="3 4" id="KW-0472">Membrane</keyword>
<dbReference type="InterPro" id="IPR036259">
    <property type="entry name" value="MFS_trans_sf"/>
</dbReference>
<feature type="transmembrane region" description="Helical" evidence="4">
    <location>
        <begin position="47"/>
        <end position="71"/>
    </location>
</feature>
<protein>
    <recommendedName>
        <fullName evidence="4">Uncharacterized MFS-type transporter D3272_19025</fullName>
    </recommendedName>
</protein>
<dbReference type="Pfam" id="PF07690">
    <property type="entry name" value="MFS_1"/>
    <property type="match status" value="1"/>
</dbReference>
<dbReference type="OrthoDB" id="322544at2"/>
<evidence type="ECO:0000313" key="7">
    <source>
        <dbReference type="Proteomes" id="UP000289411"/>
    </source>
</evidence>
<dbReference type="Gene3D" id="1.20.1250.20">
    <property type="entry name" value="MFS general substrate transporter like domains"/>
    <property type="match status" value="1"/>
</dbReference>
<evidence type="ECO:0000313" key="6">
    <source>
        <dbReference type="EMBL" id="RYB02800.1"/>
    </source>
</evidence>
<dbReference type="EMBL" id="QYBC01000017">
    <property type="protein sequence ID" value="RYB02800.1"/>
    <property type="molecule type" value="Genomic_DNA"/>
</dbReference>
<keyword evidence="1 4" id="KW-0812">Transmembrane</keyword>
<evidence type="ECO:0000256" key="4">
    <source>
        <dbReference type="HAMAP-Rule" id="MF_02091"/>
    </source>
</evidence>
<organism evidence="6 7">
    <name type="scientific">Lichenibacterium ramalinae</name>
    <dbReference type="NCBI Taxonomy" id="2316527"/>
    <lineage>
        <taxon>Bacteria</taxon>
        <taxon>Pseudomonadati</taxon>
        <taxon>Pseudomonadota</taxon>
        <taxon>Alphaproteobacteria</taxon>
        <taxon>Hyphomicrobiales</taxon>
        <taxon>Lichenihabitantaceae</taxon>
        <taxon>Lichenibacterium</taxon>
    </lineage>
</organism>
<accession>A0A4Q2RAZ1</accession>
<evidence type="ECO:0000256" key="3">
    <source>
        <dbReference type="ARBA" id="ARBA00023136"/>
    </source>
</evidence>
<evidence type="ECO:0000259" key="5">
    <source>
        <dbReference type="PROSITE" id="PS50850"/>
    </source>
</evidence>
<feature type="transmembrane region" description="Helical" evidence="4">
    <location>
        <begin position="248"/>
        <end position="270"/>
    </location>
</feature>
<feature type="transmembrane region" description="Helical" evidence="4">
    <location>
        <begin position="338"/>
        <end position="360"/>
    </location>
</feature>
<feature type="domain" description="Major facilitator superfamily (MFS) profile" evidence="5">
    <location>
        <begin position="181"/>
        <end position="396"/>
    </location>
</feature>
<feature type="transmembrane region" description="Helical" evidence="4">
    <location>
        <begin position="219"/>
        <end position="242"/>
    </location>
</feature>
<dbReference type="InterPro" id="IPR037541">
    <property type="entry name" value="MFS_YfcJ"/>
</dbReference>
<comment type="similarity">
    <text evidence="4">Belongs to the major facilitator superfamily. YfcJ family.</text>
</comment>
<feature type="transmembrane region" description="Helical" evidence="4">
    <location>
        <begin position="12"/>
        <end position="32"/>
    </location>
</feature>
<dbReference type="NCBIfam" id="NF009048">
    <property type="entry name" value="PRK12382.1"/>
    <property type="match status" value="1"/>
</dbReference>